<sequence length="747" mass="81641">MAQQNPPPTHVLPPINIEGNPDLRIGWGGGGGGWGLSSGPRRGEGGTGRFTGPAIPGFKTVIIEEHVAMSAMVDSEFQPRYATLNNTIQTQLHDAKTQAAQSATTDVQRASLEYLGLEKFIEQKQSEYNQQTTLAYSFWGTSPFYKPSFFLAHSAQEAAKRGKFDNFFADYIHAYGAAHESRIIDQTLEAALAHLGAAANAIDQREDLSTLDHSGKTKVLAEKARRIRVEQQAHFHILPSVLQAEVIKWSGHIQDMPAAEALKNYQVVLQNLINNQNASIHPYSRANPKINTPLTRAELEALASLVEGQGTGIIGPRWKDYHTALMHREYARHMQNTLTAFSALQKRAEQLERQLEQANAIEAARLLLEKEALETAKRVEAERKARITYTSTASATTLPFLAPMGNGAFNLSPAAYGALQSAVRLAIPALRVAALVSGPVLIATVVVGAIVILWPKDDERQTALSIPLADLSPPEGLDLTASTVDLPYVPITLDDDEQSTLLIAATPDASPLARVPVVAAQFDAQQQVYSVALEHPQRILTWTPAKAPGTESPGITPLPEHRPEGSVYEGASLTPVQAQVEGYPALDLIDQDRIIITFPADSGMAPILVMFKDRRMEPGRVTGRGELTEGIWLGEAARGGGAAIPAQIADLLRGRDFKNFNEFRAAFWRAVANDELLSKQFSGENLKRMRKDGHSPTSRKQDHHKSHKKFILHHVNPIAKGGSVYDLDNIRVVTPASHQQIHYGDKP</sequence>
<reference evidence="12 13" key="1">
    <citation type="submission" date="2016-03" db="EMBL/GenBank/DDBJ databases">
        <title>Draft Genome Assembly of Pseudomonas putida strain CBF10-2.</title>
        <authorList>
            <person name="Iyer R.S."/>
            <person name="Damania A."/>
        </authorList>
    </citation>
    <scope>NUCLEOTIDE SEQUENCE [LARGE SCALE GENOMIC DNA]</scope>
    <source>
        <strain evidence="12 13">CBF10-2</strain>
    </source>
</reference>
<gene>
    <name evidence="12" type="ORF">AYO28_14615</name>
</gene>
<dbReference type="GO" id="GO:0019835">
    <property type="term" value="P:cytolysis"/>
    <property type="evidence" value="ECO:0007669"/>
    <property type="project" value="InterPro"/>
</dbReference>
<evidence type="ECO:0000256" key="8">
    <source>
        <dbReference type="SAM" id="Coils"/>
    </source>
</evidence>
<dbReference type="RefSeq" id="WP_064302439.1">
    <property type="nucleotide sequence ID" value="NZ_LUCV01000012.1"/>
</dbReference>
<protein>
    <recommendedName>
        <fullName evidence="11">Pyosin/cloacin translocation domain-containing protein</fullName>
    </recommendedName>
</protein>
<dbReference type="GO" id="GO:0042742">
    <property type="term" value="P:defense response to bacterium"/>
    <property type="evidence" value="ECO:0007669"/>
    <property type="project" value="UniProtKB-KW"/>
</dbReference>
<dbReference type="InterPro" id="IPR036302">
    <property type="entry name" value="Pyosin/cloacin_T_dom_sf"/>
</dbReference>
<dbReference type="InterPro" id="IPR044925">
    <property type="entry name" value="His-Me_finger_sf"/>
</dbReference>
<accession>A0A177SSK1</accession>
<keyword evidence="5" id="KW-0378">Hydrolase</keyword>
<dbReference type="Pfam" id="PF21431">
    <property type="entry name" value="Col-Pyo_DNase"/>
    <property type="match status" value="1"/>
</dbReference>
<dbReference type="GO" id="GO:0005102">
    <property type="term" value="F:signaling receptor binding"/>
    <property type="evidence" value="ECO:0007669"/>
    <property type="project" value="InterPro"/>
</dbReference>
<dbReference type="GO" id="GO:0031640">
    <property type="term" value="P:killing of cells of another organism"/>
    <property type="evidence" value="ECO:0007669"/>
    <property type="project" value="UniProtKB-KW"/>
</dbReference>
<dbReference type="InterPro" id="IPR016128">
    <property type="entry name" value="Pyosin/cloacin_T_dom"/>
</dbReference>
<evidence type="ECO:0000256" key="2">
    <source>
        <dbReference type="ARBA" id="ARBA00022529"/>
    </source>
</evidence>
<evidence type="ECO:0000259" key="11">
    <source>
        <dbReference type="Pfam" id="PF06958"/>
    </source>
</evidence>
<keyword evidence="7" id="KW-0078">Bacteriocin</keyword>
<keyword evidence="10" id="KW-0472">Membrane</keyword>
<dbReference type="GO" id="GO:0016787">
    <property type="term" value="F:hydrolase activity"/>
    <property type="evidence" value="ECO:0007669"/>
    <property type="project" value="UniProtKB-KW"/>
</dbReference>
<keyword evidence="10" id="KW-0812">Transmembrane</keyword>
<dbReference type="Gene3D" id="3.90.540.10">
    <property type="entry name" value="Colicin/pyocin, DNase domain"/>
    <property type="match status" value="1"/>
</dbReference>
<proteinExistence type="inferred from homology"/>
<feature type="domain" description="Pyosin/cloacin translocation" evidence="11">
    <location>
        <begin position="481"/>
        <end position="610"/>
    </location>
</feature>
<evidence type="ECO:0000256" key="4">
    <source>
        <dbReference type="ARBA" id="ARBA00022759"/>
    </source>
</evidence>
<evidence type="ECO:0000256" key="9">
    <source>
        <dbReference type="SAM" id="MobiDB-lite"/>
    </source>
</evidence>
<dbReference type="SUPFAM" id="SSF54060">
    <property type="entry name" value="His-Me finger endonucleases"/>
    <property type="match status" value="1"/>
</dbReference>
<dbReference type="SUPFAM" id="SSF69369">
    <property type="entry name" value="Cloacin translocation domain"/>
    <property type="match status" value="1"/>
</dbReference>
<keyword evidence="10" id="KW-1133">Transmembrane helix</keyword>
<evidence type="ECO:0000313" key="13">
    <source>
        <dbReference type="Proteomes" id="UP000077752"/>
    </source>
</evidence>
<dbReference type="GO" id="GO:0004519">
    <property type="term" value="F:endonuclease activity"/>
    <property type="evidence" value="ECO:0007669"/>
    <property type="project" value="UniProtKB-KW"/>
</dbReference>
<dbReference type="EMBL" id="LUCV01000012">
    <property type="protein sequence ID" value="OAI93320.1"/>
    <property type="molecule type" value="Genomic_DNA"/>
</dbReference>
<feature type="region of interest" description="Disordered" evidence="9">
    <location>
        <begin position="687"/>
        <end position="707"/>
    </location>
</feature>
<keyword evidence="3" id="KW-0540">Nuclease</keyword>
<evidence type="ECO:0000256" key="3">
    <source>
        <dbReference type="ARBA" id="ARBA00022722"/>
    </source>
</evidence>
<feature type="region of interest" description="Disordered" evidence="9">
    <location>
        <begin position="22"/>
        <end position="51"/>
    </location>
</feature>
<keyword evidence="2" id="KW-0929">Antimicrobial</keyword>
<dbReference type="InterPro" id="IPR003060">
    <property type="entry name" value="Pyocin_killer"/>
</dbReference>
<dbReference type="AlphaFoldDB" id="A0A177SSK1"/>
<dbReference type="Pfam" id="PF06958">
    <property type="entry name" value="Pyocin_S"/>
    <property type="match status" value="1"/>
</dbReference>
<name>A0A177SSK1_PSEPU</name>
<evidence type="ECO:0000256" key="7">
    <source>
        <dbReference type="ARBA" id="ARBA00023048"/>
    </source>
</evidence>
<evidence type="ECO:0000256" key="5">
    <source>
        <dbReference type="ARBA" id="ARBA00022801"/>
    </source>
</evidence>
<feature type="compositionally biased region" description="Gly residues" evidence="9">
    <location>
        <begin position="26"/>
        <end position="36"/>
    </location>
</feature>
<comment type="caution">
    <text evidence="12">The sequence shown here is derived from an EMBL/GenBank/DDBJ whole genome shotgun (WGS) entry which is preliminary data.</text>
</comment>
<feature type="coiled-coil region" evidence="8">
    <location>
        <begin position="334"/>
        <end position="371"/>
    </location>
</feature>
<feature type="transmembrane region" description="Helical" evidence="10">
    <location>
        <begin position="432"/>
        <end position="454"/>
    </location>
</feature>
<evidence type="ECO:0000256" key="10">
    <source>
        <dbReference type="SAM" id="Phobius"/>
    </source>
</evidence>
<organism evidence="12 13">
    <name type="scientific">Pseudomonas putida</name>
    <name type="common">Arthrobacter siderocapsulatus</name>
    <dbReference type="NCBI Taxonomy" id="303"/>
    <lineage>
        <taxon>Bacteria</taxon>
        <taxon>Pseudomonadati</taxon>
        <taxon>Pseudomonadota</taxon>
        <taxon>Gammaproteobacteria</taxon>
        <taxon>Pseudomonadales</taxon>
        <taxon>Pseudomonadaceae</taxon>
        <taxon>Pseudomonas</taxon>
    </lineage>
</organism>
<keyword evidence="6" id="KW-0044">Antibiotic</keyword>
<keyword evidence="4" id="KW-0255">Endonuclease</keyword>
<evidence type="ECO:0000256" key="6">
    <source>
        <dbReference type="ARBA" id="ARBA00023022"/>
    </source>
</evidence>
<dbReference type="PRINTS" id="PR01300">
    <property type="entry name" value="PYOCINKILLER"/>
</dbReference>
<evidence type="ECO:0000256" key="1">
    <source>
        <dbReference type="ARBA" id="ARBA00006811"/>
    </source>
</evidence>
<dbReference type="Proteomes" id="UP000077752">
    <property type="component" value="Unassembled WGS sequence"/>
</dbReference>
<comment type="similarity">
    <text evidence="1">Belongs to the colicin/pyosin nuclease family.</text>
</comment>
<dbReference type="InterPro" id="IPR037146">
    <property type="entry name" value="Colicin/pyocin_DNase_dom_sf"/>
</dbReference>
<evidence type="ECO:0000313" key="12">
    <source>
        <dbReference type="EMBL" id="OAI93320.1"/>
    </source>
</evidence>
<keyword evidence="8" id="KW-0175">Coiled coil</keyword>